<dbReference type="AlphaFoldDB" id="A0A2G8L3Q2"/>
<keyword evidence="3" id="KW-1185">Reference proteome</keyword>
<dbReference type="STRING" id="307972.A0A2G8L3Q2"/>
<dbReference type="Gene3D" id="3.40.50.300">
    <property type="entry name" value="P-loop containing nucleotide triphosphate hydrolases"/>
    <property type="match status" value="1"/>
</dbReference>
<organism evidence="2 3">
    <name type="scientific">Stichopus japonicus</name>
    <name type="common">Sea cucumber</name>
    <dbReference type="NCBI Taxonomy" id="307972"/>
    <lineage>
        <taxon>Eukaryota</taxon>
        <taxon>Metazoa</taxon>
        <taxon>Echinodermata</taxon>
        <taxon>Eleutherozoa</taxon>
        <taxon>Echinozoa</taxon>
        <taxon>Holothuroidea</taxon>
        <taxon>Aspidochirotacea</taxon>
        <taxon>Aspidochirotida</taxon>
        <taxon>Stichopodidae</taxon>
        <taxon>Apostichopus</taxon>
    </lineage>
</organism>
<feature type="compositionally biased region" description="Basic residues" evidence="1">
    <location>
        <begin position="582"/>
        <end position="591"/>
    </location>
</feature>
<evidence type="ECO:0000256" key="1">
    <source>
        <dbReference type="SAM" id="MobiDB-lite"/>
    </source>
</evidence>
<feature type="compositionally biased region" description="Low complexity" evidence="1">
    <location>
        <begin position="489"/>
        <end position="503"/>
    </location>
</feature>
<dbReference type="InterPro" id="IPR027417">
    <property type="entry name" value="P-loop_NTPase"/>
</dbReference>
<sequence length="640" mass="71603">MFSALRKLVATDSPDGAKVEVPGGMRTMGLSLQRKFAKGVQYNMKVIIKGDRNTGKSTLFRRLQGEKFKEEYIPTPEIQVASIQWGYKATDDIVKVEVWDVVDKGKTKKYTESLKLGNDASEADDQPCLDASFLNVYKGTHGVVMMLDVTKHWTWQYVERELPNVPQHIPVLVLGNMRDMGQHRTVDEEDSRPEGSAPVMYAESSMKNGFGLRYLHTFFNIPYLQLQMETLLTQLETNKMESKATIEELQLRQESEDQNYDLYLGSLESQRVQKKKKAPPKSPQTQTLPVPNGRTQQTVIEPPAEIVTKPNDTTVTSVEDFVPDEGIDRSFFEDEPAPGKSSKSSKKGKRAPVVVQRVQEPETLSDSDEGDNPMVAGFQEELDSDDEGPEIKPSNSLEHSKKKLTSREIQLSDSEPEGPVIQAVEDVDSSDQESRERPKVNNQSETPPEEDISLNEHSIVKQGKSHLSTKSNLTVDAPDSAMVKRLEQSSSSEPESATSPSSAGIQLQLEDLNFLESVTSKSSKSPSSTKASVGPNYEFDSLVNINDEGPSGTETSTTTTSTSSSAKKKKSRTKDRDEEKSHKKHRHKKHKDEKEEKGEKRKKKRTKKKPEEEDTTEQKQEMDALEMFLEGSSPAGYEPI</sequence>
<name>A0A2G8L3Q2_STIJA</name>
<feature type="compositionally biased region" description="Low complexity" evidence="1">
    <location>
        <begin position="517"/>
        <end position="533"/>
    </location>
</feature>
<dbReference type="Pfam" id="PF08477">
    <property type="entry name" value="Roc"/>
    <property type="match status" value="1"/>
</dbReference>
<feature type="region of interest" description="Disordered" evidence="1">
    <location>
        <begin position="270"/>
        <end position="640"/>
    </location>
</feature>
<feature type="compositionally biased region" description="Polar residues" evidence="1">
    <location>
        <begin position="465"/>
        <end position="474"/>
    </location>
</feature>
<dbReference type="PANTHER" id="PTHR14932">
    <property type="entry name" value="RAS GTPASE-RELATED"/>
    <property type="match status" value="1"/>
</dbReference>
<dbReference type="SUPFAM" id="SSF52540">
    <property type="entry name" value="P-loop containing nucleoside triphosphate hydrolases"/>
    <property type="match status" value="1"/>
</dbReference>
<dbReference type="Proteomes" id="UP000230750">
    <property type="component" value="Unassembled WGS sequence"/>
</dbReference>
<accession>A0A2G8L3Q2</accession>
<feature type="compositionally biased region" description="Low complexity" evidence="1">
    <location>
        <begin position="553"/>
        <end position="565"/>
    </location>
</feature>
<dbReference type="PROSITE" id="PS51419">
    <property type="entry name" value="RAB"/>
    <property type="match status" value="1"/>
</dbReference>
<dbReference type="PRINTS" id="PR00449">
    <property type="entry name" value="RASTRNSFRMNG"/>
</dbReference>
<protein>
    <submittedName>
        <fullName evidence="2">Putative rab-like protein 6</fullName>
    </submittedName>
</protein>
<dbReference type="InterPro" id="IPR040385">
    <property type="entry name" value="RABL6"/>
</dbReference>
<dbReference type="PANTHER" id="PTHR14932:SF1">
    <property type="entry name" value="RAB-LIKE PROTEIN 6"/>
    <property type="match status" value="1"/>
</dbReference>
<dbReference type="SMART" id="SM00175">
    <property type="entry name" value="RAB"/>
    <property type="match status" value="1"/>
</dbReference>
<dbReference type="GO" id="GO:0005829">
    <property type="term" value="C:cytosol"/>
    <property type="evidence" value="ECO:0007669"/>
    <property type="project" value="TreeGrafter"/>
</dbReference>
<comment type="caution">
    <text evidence="2">The sequence shown here is derived from an EMBL/GenBank/DDBJ whole genome shotgun (WGS) entry which is preliminary data.</text>
</comment>
<dbReference type="GO" id="GO:0005525">
    <property type="term" value="F:GTP binding"/>
    <property type="evidence" value="ECO:0007669"/>
    <property type="project" value="InterPro"/>
</dbReference>
<reference evidence="2 3" key="1">
    <citation type="journal article" date="2017" name="PLoS Biol.">
        <title>The sea cucumber genome provides insights into morphological evolution and visceral regeneration.</title>
        <authorList>
            <person name="Zhang X."/>
            <person name="Sun L."/>
            <person name="Yuan J."/>
            <person name="Sun Y."/>
            <person name="Gao Y."/>
            <person name="Zhang L."/>
            <person name="Li S."/>
            <person name="Dai H."/>
            <person name="Hamel J.F."/>
            <person name="Liu C."/>
            <person name="Yu Y."/>
            <person name="Liu S."/>
            <person name="Lin W."/>
            <person name="Guo K."/>
            <person name="Jin S."/>
            <person name="Xu P."/>
            <person name="Storey K.B."/>
            <person name="Huan P."/>
            <person name="Zhang T."/>
            <person name="Zhou Y."/>
            <person name="Zhang J."/>
            <person name="Lin C."/>
            <person name="Li X."/>
            <person name="Xing L."/>
            <person name="Huo D."/>
            <person name="Sun M."/>
            <person name="Wang L."/>
            <person name="Mercier A."/>
            <person name="Li F."/>
            <person name="Yang H."/>
            <person name="Xiang J."/>
        </authorList>
    </citation>
    <scope>NUCLEOTIDE SEQUENCE [LARGE SCALE GENOMIC DNA]</scope>
    <source>
        <strain evidence="2">Shaxun</strain>
        <tissue evidence="2">Muscle</tissue>
    </source>
</reference>
<feature type="compositionally biased region" description="Polar residues" evidence="1">
    <location>
        <begin position="284"/>
        <end position="299"/>
    </location>
</feature>
<dbReference type="OrthoDB" id="207081at2759"/>
<evidence type="ECO:0000313" key="2">
    <source>
        <dbReference type="EMBL" id="PIK54887.1"/>
    </source>
</evidence>
<gene>
    <name evidence="2" type="ORF">BSL78_08224</name>
</gene>
<dbReference type="EMBL" id="MRZV01000231">
    <property type="protein sequence ID" value="PIK54887.1"/>
    <property type="molecule type" value="Genomic_DNA"/>
</dbReference>
<dbReference type="GO" id="GO:0005634">
    <property type="term" value="C:nucleus"/>
    <property type="evidence" value="ECO:0007669"/>
    <property type="project" value="TreeGrafter"/>
</dbReference>
<proteinExistence type="predicted"/>
<evidence type="ECO:0000313" key="3">
    <source>
        <dbReference type="Proteomes" id="UP000230750"/>
    </source>
</evidence>